<dbReference type="GO" id="GO:0007051">
    <property type="term" value="P:spindle organization"/>
    <property type="evidence" value="ECO:0007669"/>
    <property type="project" value="InterPro"/>
</dbReference>
<accession>A0A392M0U6</accession>
<dbReference type="AlphaFoldDB" id="A0A392M0U6"/>
<evidence type="ECO:0000313" key="2">
    <source>
        <dbReference type="Proteomes" id="UP000265520"/>
    </source>
</evidence>
<dbReference type="GO" id="GO:0046785">
    <property type="term" value="P:microtubule polymerization"/>
    <property type="evidence" value="ECO:0007669"/>
    <property type="project" value="InterPro"/>
</dbReference>
<dbReference type="GO" id="GO:0030951">
    <property type="term" value="P:establishment or maintenance of microtubule cytoskeleton polarity"/>
    <property type="evidence" value="ECO:0007669"/>
    <property type="project" value="InterPro"/>
</dbReference>
<gene>
    <name evidence="1" type="ORF">A2U01_0000979</name>
</gene>
<dbReference type="GO" id="GO:0051010">
    <property type="term" value="F:microtubule plus-end binding"/>
    <property type="evidence" value="ECO:0007669"/>
    <property type="project" value="InterPro"/>
</dbReference>
<name>A0A392M0U6_9FABA</name>
<dbReference type="PANTHER" id="PTHR12609">
    <property type="entry name" value="MICROTUBULE ASSOCIATED PROTEIN XMAP215"/>
    <property type="match status" value="1"/>
</dbReference>
<dbReference type="InterPro" id="IPR045110">
    <property type="entry name" value="XMAP215"/>
</dbReference>
<keyword evidence="2" id="KW-1185">Reference proteome</keyword>
<comment type="caution">
    <text evidence="1">The sequence shown here is derived from an EMBL/GenBank/DDBJ whole genome shotgun (WGS) entry which is preliminary data.</text>
</comment>
<dbReference type="GO" id="GO:0061863">
    <property type="term" value="F:microtubule plus end polymerase"/>
    <property type="evidence" value="ECO:0007669"/>
    <property type="project" value="InterPro"/>
</dbReference>
<sequence>MRSVFDKRYEEDGCRKMGYAKSVARRNSNGKFLWITHKVHPALKARFMRRRALNARGSSSKAHLDRRFKRRHGVPHMDDGSQLLKALIVLMLKILDNADRTSSFVVLINLLCPLDQSRWSSPASNESFASRNQKFSDLVAKCLIKLTKHELSHDVFLGKCCHCHFDEVVSEQNTRSGVFINLYASALSFHDVLFVLASNAKPKVVFEGLNPKFFNAAIPSI</sequence>
<evidence type="ECO:0000313" key="1">
    <source>
        <dbReference type="EMBL" id="MCH80214.1"/>
    </source>
</evidence>
<dbReference type="Proteomes" id="UP000265520">
    <property type="component" value="Unassembled WGS sequence"/>
</dbReference>
<dbReference type="EMBL" id="LXQA010000803">
    <property type="protein sequence ID" value="MCH80214.1"/>
    <property type="molecule type" value="Genomic_DNA"/>
</dbReference>
<protein>
    <submittedName>
        <fullName evidence="1">Protein MOR1-like</fullName>
    </submittedName>
</protein>
<proteinExistence type="predicted"/>
<organism evidence="1 2">
    <name type="scientific">Trifolium medium</name>
    <dbReference type="NCBI Taxonomy" id="97028"/>
    <lineage>
        <taxon>Eukaryota</taxon>
        <taxon>Viridiplantae</taxon>
        <taxon>Streptophyta</taxon>
        <taxon>Embryophyta</taxon>
        <taxon>Tracheophyta</taxon>
        <taxon>Spermatophyta</taxon>
        <taxon>Magnoliopsida</taxon>
        <taxon>eudicotyledons</taxon>
        <taxon>Gunneridae</taxon>
        <taxon>Pentapetalae</taxon>
        <taxon>rosids</taxon>
        <taxon>fabids</taxon>
        <taxon>Fabales</taxon>
        <taxon>Fabaceae</taxon>
        <taxon>Papilionoideae</taxon>
        <taxon>50 kb inversion clade</taxon>
        <taxon>NPAAA clade</taxon>
        <taxon>Hologalegina</taxon>
        <taxon>IRL clade</taxon>
        <taxon>Trifolieae</taxon>
        <taxon>Trifolium</taxon>
    </lineage>
</organism>
<reference evidence="1 2" key="1">
    <citation type="journal article" date="2018" name="Front. Plant Sci.">
        <title>Red Clover (Trifolium pratense) and Zigzag Clover (T. medium) - A Picture of Genomic Similarities and Differences.</title>
        <authorList>
            <person name="Dluhosova J."/>
            <person name="Istvanek J."/>
            <person name="Nedelnik J."/>
            <person name="Repkova J."/>
        </authorList>
    </citation>
    <scope>NUCLEOTIDE SEQUENCE [LARGE SCALE GENOMIC DNA]</scope>
    <source>
        <strain evidence="2">cv. 10/8</strain>
        <tissue evidence="1">Leaf</tissue>
    </source>
</reference>